<proteinExistence type="predicted"/>
<evidence type="ECO:0000313" key="2">
    <source>
        <dbReference type="EMBL" id="ADD10516.1"/>
    </source>
</evidence>
<keyword evidence="1" id="KW-0812">Transmembrane</keyword>
<dbReference type="Gene3D" id="2.60.40.2920">
    <property type="match status" value="1"/>
</dbReference>
<organismHost>
    <name type="scientific">Mus musculus</name>
    <name type="common">Mouse</name>
    <dbReference type="NCBI Taxonomy" id="10090"/>
</organismHost>
<dbReference type="InterPro" id="IPR021073">
    <property type="entry name" value="MuHV-1_M157"/>
</dbReference>
<evidence type="ECO:0000313" key="3">
    <source>
        <dbReference type="Proteomes" id="UP000180711"/>
    </source>
</evidence>
<organism evidence="2 3">
    <name type="scientific">Murid herpesvirus 1 (strain Smith)</name>
    <name type="common">MuHV-1</name>
    <name type="synonym">Mouse cytomegalovirus</name>
    <dbReference type="NCBI Taxonomy" id="10367"/>
    <lineage>
        <taxon>Viruses</taxon>
        <taxon>Duplodnaviria</taxon>
        <taxon>Heunggongvirae</taxon>
        <taxon>Peploviricota</taxon>
        <taxon>Herviviricetes</taxon>
        <taxon>Herpesvirales</taxon>
        <taxon>Orthoherpesviridae</taxon>
        <taxon>Betaherpesvirinae</taxon>
        <taxon>Muromegalovirus</taxon>
        <taxon>Muromegalovirus muridbeta1</taxon>
        <taxon>Murid herpesvirus 1</taxon>
    </lineage>
</organism>
<protein>
    <submittedName>
        <fullName evidence="2">MGP family protein m150</fullName>
    </submittedName>
</protein>
<dbReference type="KEGG" id="vg:3293942"/>
<gene>
    <name evidence="2" type="primary">m150</name>
</gene>
<keyword evidence="1" id="KW-1133">Transmembrane helix</keyword>
<dbReference type="EMBL" id="GU305914">
    <property type="protein sequence ID" value="ADD10516.1"/>
    <property type="molecule type" value="Genomic_DNA"/>
</dbReference>
<keyword evidence="1" id="KW-0472">Membrane</keyword>
<evidence type="ECO:0000256" key="1">
    <source>
        <dbReference type="SAM" id="Phobius"/>
    </source>
</evidence>
<accession>D3XDX2</accession>
<keyword evidence="3" id="KW-1185">Reference proteome</keyword>
<sequence length="388" mass="42823">MCIVAVLSHSLSTSVVMAVVRVRTWGVILVCYFIVRNASAVALVFSASIFSDSFVAGTISLNDSFPLVRIDGRGQIRDRDPSVSDLKVDDPEVHFLWDQRFHLTAFRRLLGQSAAVHNVTYECDFAPQLVGCLVVHTADGTNVRSAIVTVRDKKKVVIADHSSDNLTKFTTDLDLSVLRRNEVSIHGRWSSTRLKIMKLAAPEHLEVSFHVSVGRHGFFCCSVWSPAPLPFDVTVRGGGLRSVSLNASRRFFSDTVALLNDFTTSSFEPSDLVCVIRSSVGWTVTLTTPSHDEAKILRTATTTEREPAACGMELSLVTVVAIVSTFTVLKGVLCAYVFLRRDDAERAARRTDDRYRAASLDELTPTRHRQISARYVFGRPPGESSTDV</sequence>
<dbReference type="Pfam" id="PF11624">
    <property type="entry name" value="M157"/>
    <property type="match status" value="1"/>
</dbReference>
<reference evidence="2 3" key="1">
    <citation type="journal article" date="2010" name="J. Virol.">
        <title>Stability of murine cytomegalovirus genome after in vitro and in vivo passage.</title>
        <authorList>
            <person name="Cheng T.P."/>
            <person name="Valentine M.C."/>
            <person name="Gao J."/>
            <person name="Pingel J.T."/>
            <person name="Yokoyama W.M."/>
        </authorList>
    </citation>
    <scope>NUCLEOTIDE SEQUENCE [LARGE SCALE GENOMIC DNA]</scope>
    <source>
        <strain evidence="2 3">Smith</strain>
    </source>
</reference>
<dbReference type="Gene3D" id="3.30.500.30">
    <property type="match status" value="1"/>
</dbReference>
<dbReference type="RefSeq" id="YP_214150.1">
    <property type="nucleotide sequence ID" value="NC_004065.1"/>
</dbReference>
<feature type="transmembrane region" description="Helical" evidence="1">
    <location>
        <begin position="314"/>
        <end position="339"/>
    </location>
</feature>
<dbReference type="Proteomes" id="UP000180711">
    <property type="component" value="Segment"/>
</dbReference>
<name>D3XDX2_MUHVS</name>